<gene>
    <name evidence="4" type="ORF">QE417_001911</name>
</gene>
<dbReference type="SUPFAM" id="SSF53448">
    <property type="entry name" value="Nucleotide-diphospho-sugar transferases"/>
    <property type="match status" value="1"/>
</dbReference>
<name>A0ABU3GST8_9SPHI</name>
<evidence type="ECO:0000256" key="2">
    <source>
        <dbReference type="ARBA" id="ARBA00022679"/>
    </source>
</evidence>
<evidence type="ECO:0000256" key="1">
    <source>
        <dbReference type="ARBA" id="ARBA00022676"/>
    </source>
</evidence>
<dbReference type="Pfam" id="PF01501">
    <property type="entry name" value="Glyco_transf_8"/>
    <property type="match status" value="1"/>
</dbReference>
<comment type="caution">
    <text evidence="4">The sequence shown here is derived from an EMBL/GenBank/DDBJ whole genome shotgun (WGS) entry which is preliminary data.</text>
</comment>
<keyword evidence="3" id="KW-0479">Metal-binding</keyword>
<dbReference type="Gene3D" id="3.90.550.10">
    <property type="entry name" value="Spore Coat Polysaccharide Biosynthesis Protein SpsA, Chain A"/>
    <property type="match status" value="1"/>
</dbReference>
<reference evidence="5" key="1">
    <citation type="submission" date="2023-07" db="EMBL/GenBank/DDBJ databases">
        <title>Functional and genomic diversity of the sorghum phyllosphere microbiome.</title>
        <authorList>
            <person name="Shade A."/>
        </authorList>
    </citation>
    <scope>NUCLEOTIDE SEQUENCE [LARGE SCALE GENOMIC DNA]</scope>
    <source>
        <strain evidence="5">SORGH_AS_0422</strain>
    </source>
</reference>
<dbReference type="PANTHER" id="PTHR13778:SF47">
    <property type="entry name" value="LIPOPOLYSACCHARIDE 1,3-GALACTOSYLTRANSFERASE"/>
    <property type="match status" value="1"/>
</dbReference>
<proteinExistence type="predicted"/>
<dbReference type="PANTHER" id="PTHR13778">
    <property type="entry name" value="GLYCOSYLTRANSFERASE 8 DOMAIN-CONTAINING PROTEIN"/>
    <property type="match status" value="1"/>
</dbReference>
<evidence type="ECO:0000256" key="3">
    <source>
        <dbReference type="ARBA" id="ARBA00022723"/>
    </source>
</evidence>
<dbReference type="RefSeq" id="WP_311949527.1">
    <property type="nucleotide sequence ID" value="NZ_JAVLVU010000001.1"/>
</dbReference>
<organism evidence="4 5">
    <name type="scientific">Mucilaginibacter terrae</name>
    <dbReference type="NCBI Taxonomy" id="1955052"/>
    <lineage>
        <taxon>Bacteria</taxon>
        <taxon>Pseudomonadati</taxon>
        <taxon>Bacteroidota</taxon>
        <taxon>Sphingobacteriia</taxon>
        <taxon>Sphingobacteriales</taxon>
        <taxon>Sphingobacteriaceae</taxon>
        <taxon>Mucilaginibacter</taxon>
    </lineage>
</organism>
<dbReference type="Proteomes" id="UP001258315">
    <property type="component" value="Unassembled WGS sequence"/>
</dbReference>
<dbReference type="InterPro" id="IPR050748">
    <property type="entry name" value="Glycosyltrans_8_dom-fam"/>
</dbReference>
<evidence type="ECO:0000313" key="5">
    <source>
        <dbReference type="Proteomes" id="UP001258315"/>
    </source>
</evidence>
<keyword evidence="5" id="KW-1185">Reference proteome</keyword>
<keyword evidence="2" id="KW-0808">Transferase</keyword>
<dbReference type="InterPro" id="IPR002495">
    <property type="entry name" value="Glyco_trans_8"/>
</dbReference>
<evidence type="ECO:0000313" key="4">
    <source>
        <dbReference type="EMBL" id="MDT3402839.1"/>
    </source>
</evidence>
<protein>
    <submittedName>
        <fullName evidence="4">Lipopolysaccharide biosynthesis glycosyltransferase</fullName>
    </submittedName>
</protein>
<dbReference type="InterPro" id="IPR029044">
    <property type="entry name" value="Nucleotide-diphossugar_trans"/>
</dbReference>
<sequence length="293" mass="33851">MDIVFNINHLGLEGMGPTLTSLIRNCSAPQKLKLWFIYTDFEPGDQENILKLLVGEGYTQKPEFVYFDAKAIFGHLLSLQGDWTAYGRLLIPRTVKSDTALYLDADLIILSDVLTLENFDFGDKPYAAVHGSAVKWCLEKDFFIENQGWDPETPYFNSGVVLFNIKRWNELDIDTAIDELTKEHGILLRSHDQTLLNLYIKGQFAILPDIYNVPWYPASQRPENSEKAILHFVGSPKPWDISGSLVHFGYKVWASYNTPFWKKTYGKYSKVKFERTWNIRRSIIRSLKKKLKN</sequence>
<keyword evidence="1" id="KW-0328">Glycosyltransferase</keyword>
<dbReference type="EMBL" id="JAVLVU010000001">
    <property type="protein sequence ID" value="MDT3402839.1"/>
    <property type="molecule type" value="Genomic_DNA"/>
</dbReference>
<accession>A0ABU3GST8</accession>